<evidence type="ECO:0000313" key="2">
    <source>
        <dbReference type="EMBL" id="GGA17355.1"/>
    </source>
</evidence>
<keyword evidence="2" id="KW-0378">Hydrolase</keyword>
<gene>
    <name evidence="2" type="ORF">GCM10011333_20570</name>
</gene>
<dbReference type="EMBL" id="BMFY01000008">
    <property type="protein sequence ID" value="GGA17355.1"/>
    <property type="molecule type" value="Genomic_DNA"/>
</dbReference>
<dbReference type="Pfam" id="PF03372">
    <property type="entry name" value="Exo_endo_phos"/>
    <property type="match status" value="1"/>
</dbReference>
<name>A0A8J2TYT9_9MICO</name>
<feature type="domain" description="Endonuclease/exonuclease/phosphatase" evidence="1">
    <location>
        <begin position="14"/>
        <end position="258"/>
    </location>
</feature>
<reference evidence="2" key="2">
    <citation type="submission" date="2020-09" db="EMBL/GenBank/DDBJ databases">
        <authorList>
            <person name="Sun Q."/>
            <person name="Zhou Y."/>
        </authorList>
    </citation>
    <scope>NUCLEOTIDE SEQUENCE</scope>
    <source>
        <strain evidence="2">CGMCC 1.12785</strain>
    </source>
</reference>
<comment type="caution">
    <text evidence="2">The sequence shown here is derived from an EMBL/GenBank/DDBJ whole genome shotgun (WGS) entry which is preliminary data.</text>
</comment>
<reference evidence="2" key="1">
    <citation type="journal article" date="2014" name="Int. J. Syst. Evol. Microbiol.">
        <title>Complete genome sequence of Corynebacterium casei LMG S-19264T (=DSM 44701T), isolated from a smear-ripened cheese.</title>
        <authorList>
            <consortium name="US DOE Joint Genome Institute (JGI-PGF)"/>
            <person name="Walter F."/>
            <person name="Albersmeier A."/>
            <person name="Kalinowski J."/>
            <person name="Ruckert C."/>
        </authorList>
    </citation>
    <scope>NUCLEOTIDE SEQUENCE</scope>
    <source>
        <strain evidence="2">CGMCC 1.12785</strain>
    </source>
</reference>
<sequence>MATDQAVPAALTVMSFNLRYPAADAHPWRRRRAAAQAVINQELPALIATQEGVYDQLQELVSGLDDRYAWTGEGRDGGDAGEFCAVLYDRRRIRFEAGATRWLSPTPEERSRGWGSSHRRIATLVDVTDLRAGRQLRFISTHLDHRSAQARSESARLLRRWAAEGGAAVVAGDFNEPPDGPAHRLLCAAGSDEAAPPLRDAFAADVPRAGDDVGSFHGYRDRHLGGPRIDWILHSAALTALSSGVSQFRLDGQAPSDHWPVQAQLRWLGPDAGARGT</sequence>
<accession>A0A8J2TYT9</accession>
<organism evidence="2 3">
    <name type="scientific">Sediminivirga luteola</name>
    <dbReference type="NCBI Taxonomy" id="1774748"/>
    <lineage>
        <taxon>Bacteria</taxon>
        <taxon>Bacillati</taxon>
        <taxon>Actinomycetota</taxon>
        <taxon>Actinomycetes</taxon>
        <taxon>Micrococcales</taxon>
        <taxon>Brevibacteriaceae</taxon>
        <taxon>Sediminivirga</taxon>
    </lineage>
</organism>
<dbReference type="CDD" id="cd09083">
    <property type="entry name" value="EEP-1"/>
    <property type="match status" value="1"/>
</dbReference>
<dbReference type="GO" id="GO:0016787">
    <property type="term" value="F:hydrolase activity"/>
    <property type="evidence" value="ECO:0007669"/>
    <property type="project" value="UniProtKB-KW"/>
</dbReference>
<dbReference type="Gene3D" id="3.60.10.10">
    <property type="entry name" value="Endonuclease/exonuclease/phosphatase"/>
    <property type="match status" value="1"/>
</dbReference>
<evidence type="ECO:0000313" key="3">
    <source>
        <dbReference type="Proteomes" id="UP000616114"/>
    </source>
</evidence>
<dbReference type="Proteomes" id="UP000616114">
    <property type="component" value="Unassembled WGS sequence"/>
</dbReference>
<keyword evidence="3" id="KW-1185">Reference proteome</keyword>
<protein>
    <submittedName>
        <fullName evidence="2">Metal-dependent hydrolase</fullName>
    </submittedName>
</protein>
<dbReference type="RefSeq" id="WP_188550800.1">
    <property type="nucleotide sequence ID" value="NZ_BMFY01000008.1"/>
</dbReference>
<dbReference type="InterPro" id="IPR036691">
    <property type="entry name" value="Endo/exonu/phosph_ase_sf"/>
</dbReference>
<evidence type="ECO:0000259" key="1">
    <source>
        <dbReference type="Pfam" id="PF03372"/>
    </source>
</evidence>
<proteinExistence type="predicted"/>
<dbReference type="InterPro" id="IPR005135">
    <property type="entry name" value="Endo/exonuclease/phosphatase"/>
</dbReference>
<dbReference type="SUPFAM" id="SSF56219">
    <property type="entry name" value="DNase I-like"/>
    <property type="match status" value="1"/>
</dbReference>
<dbReference type="AlphaFoldDB" id="A0A8J2TYT9"/>